<dbReference type="PROSITE" id="PS50011">
    <property type="entry name" value="PROTEIN_KINASE_DOM"/>
    <property type="match status" value="1"/>
</dbReference>
<dbReference type="STRING" id="157652.A0A371GW61"/>
<dbReference type="OrthoDB" id="1819820at2759"/>
<evidence type="ECO:0000313" key="2">
    <source>
        <dbReference type="EMBL" id="RDX94663.1"/>
    </source>
</evidence>
<reference evidence="2" key="1">
    <citation type="submission" date="2018-05" db="EMBL/GenBank/DDBJ databases">
        <title>Draft genome of Mucuna pruriens seed.</title>
        <authorList>
            <person name="Nnadi N.E."/>
            <person name="Vos R."/>
            <person name="Hasami M.H."/>
            <person name="Devisetty U.K."/>
            <person name="Aguiy J.C."/>
        </authorList>
    </citation>
    <scope>NUCLEOTIDE SEQUENCE [LARGE SCALE GENOMIC DNA]</scope>
    <source>
        <strain evidence="2">JCA_2017</strain>
    </source>
</reference>
<keyword evidence="3" id="KW-1185">Reference proteome</keyword>
<dbReference type="Pfam" id="PF07714">
    <property type="entry name" value="PK_Tyr_Ser-Thr"/>
    <property type="match status" value="1"/>
</dbReference>
<evidence type="ECO:0000313" key="3">
    <source>
        <dbReference type="Proteomes" id="UP000257109"/>
    </source>
</evidence>
<dbReference type="GO" id="GO:0005524">
    <property type="term" value="F:ATP binding"/>
    <property type="evidence" value="ECO:0007669"/>
    <property type="project" value="InterPro"/>
</dbReference>
<dbReference type="GO" id="GO:0004674">
    <property type="term" value="F:protein serine/threonine kinase activity"/>
    <property type="evidence" value="ECO:0007669"/>
    <property type="project" value="TreeGrafter"/>
</dbReference>
<keyword evidence="2" id="KW-0418">Kinase</keyword>
<dbReference type="InterPro" id="IPR001245">
    <property type="entry name" value="Ser-Thr/Tyr_kinase_cat_dom"/>
</dbReference>
<dbReference type="InterPro" id="IPR011009">
    <property type="entry name" value="Kinase-like_dom_sf"/>
</dbReference>
<proteinExistence type="predicted"/>
<dbReference type="PANTHER" id="PTHR44329">
    <property type="entry name" value="SERINE/THREONINE-PROTEIN KINASE TNNI3K-RELATED"/>
    <property type="match status" value="1"/>
</dbReference>
<feature type="non-terminal residue" evidence="2">
    <location>
        <position position="117"/>
    </location>
</feature>
<name>A0A371GW61_MUCPR</name>
<protein>
    <submittedName>
        <fullName evidence="2">Serine/threonine-protein kinase CTR1</fullName>
    </submittedName>
</protein>
<dbReference type="PANTHER" id="PTHR44329:SF255">
    <property type="entry name" value="OS02G0527600 PROTEIN"/>
    <property type="match status" value="1"/>
</dbReference>
<dbReference type="InterPro" id="IPR051681">
    <property type="entry name" value="Ser/Thr_Kinases-Pseudokinases"/>
</dbReference>
<evidence type="ECO:0000259" key="1">
    <source>
        <dbReference type="PROSITE" id="PS50011"/>
    </source>
</evidence>
<keyword evidence="2" id="KW-0808">Transferase</keyword>
<dbReference type="Gene3D" id="1.10.510.10">
    <property type="entry name" value="Transferase(Phosphotransferase) domain 1"/>
    <property type="match status" value="1"/>
</dbReference>
<dbReference type="SUPFAM" id="SSF56112">
    <property type="entry name" value="Protein kinase-like (PK-like)"/>
    <property type="match status" value="1"/>
</dbReference>
<dbReference type="InterPro" id="IPR000719">
    <property type="entry name" value="Prot_kinase_dom"/>
</dbReference>
<dbReference type="EMBL" id="QJKJ01004312">
    <property type="protein sequence ID" value="RDX94663.1"/>
    <property type="molecule type" value="Genomic_DNA"/>
</dbReference>
<dbReference type="Proteomes" id="UP000257109">
    <property type="component" value="Unassembled WGS sequence"/>
</dbReference>
<comment type="caution">
    <text evidence="2">The sequence shown here is derived from an EMBL/GenBank/DDBJ whole genome shotgun (WGS) entry which is preliminary data.</text>
</comment>
<accession>A0A371GW61</accession>
<dbReference type="AlphaFoldDB" id="A0A371GW61"/>
<sequence>MAPEVLCDEPSNEKSDVYSFGVILWELATLQRPWHNLNPPQVVAAVGFKGKRLAIPRGRPPETPFFSKYYGLSESIAQISYTSTGLSKHAITYLSAYYPTSHEPFGLKCEQCIGHLP</sequence>
<organism evidence="2 3">
    <name type="scientific">Mucuna pruriens</name>
    <name type="common">Velvet bean</name>
    <name type="synonym">Dolichos pruriens</name>
    <dbReference type="NCBI Taxonomy" id="157652"/>
    <lineage>
        <taxon>Eukaryota</taxon>
        <taxon>Viridiplantae</taxon>
        <taxon>Streptophyta</taxon>
        <taxon>Embryophyta</taxon>
        <taxon>Tracheophyta</taxon>
        <taxon>Spermatophyta</taxon>
        <taxon>Magnoliopsida</taxon>
        <taxon>eudicotyledons</taxon>
        <taxon>Gunneridae</taxon>
        <taxon>Pentapetalae</taxon>
        <taxon>rosids</taxon>
        <taxon>fabids</taxon>
        <taxon>Fabales</taxon>
        <taxon>Fabaceae</taxon>
        <taxon>Papilionoideae</taxon>
        <taxon>50 kb inversion clade</taxon>
        <taxon>NPAAA clade</taxon>
        <taxon>indigoferoid/millettioid clade</taxon>
        <taxon>Phaseoleae</taxon>
        <taxon>Mucuna</taxon>
    </lineage>
</organism>
<feature type="domain" description="Protein kinase" evidence="1">
    <location>
        <begin position="1"/>
        <end position="117"/>
    </location>
</feature>
<gene>
    <name evidence="2" type="primary">CTR1</name>
    <name evidence="2" type="ORF">CR513_22919</name>
</gene>